<evidence type="ECO:0000313" key="2">
    <source>
        <dbReference type="Proteomes" id="UP001254832"/>
    </source>
</evidence>
<dbReference type="Pfam" id="PF19772">
    <property type="entry name" value="DUF6258"/>
    <property type="match status" value="1"/>
</dbReference>
<name>A0AAP5H6H3_PAEAM</name>
<gene>
    <name evidence="1" type="ORF">J2W91_003317</name>
</gene>
<evidence type="ECO:0000313" key="1">
    <source>
        <dbReference type="EMBL" id="MDR6724831.1"/>
    </source>
</evidence>
<dbReference type="RefSeq" id="WP_310141553.1">
    <property type="nucleotide sequence ID" value="NZ_JAVDTR010000009.1"/>
</dbReference>
<protein>
    <submittedName>
        <fullName evidence="1">Uncharacterized protein</fullName>
    </submittedName>
</protein>
<reference evidence="1" key="1">
    <citation type="submission" date="2023-07" db="EMBL/GenBank/DDBJ databases">
        <title>Sorghum-associated microbial communities from plants grown in Nebraska, USA.</title>
        <authorList>
            <person name="Schachtman D."/>
        </authorList>
    </citation>
    <scope>NUCLEOTIDE SEQUENCE</scope>
    <source>
        <strain evidence="1">BE80</strain>
    </source>
</reference>
<sequence>MHPKAFIQTVYLGDRGCKQIIMDGWNSEVRIQVTTVSRVRTTTWNYYSDEDIINGHIVFSNVESIRMEPSGYIPNDSIAELKVEELDDGMFLFTFSAYSAKGQDSIEVITSIVASGIHLEDPMKPGVKILE</sequence>
<dbReference type="AlphaFoldDB" id="A0AAP5H6H3"/>
<dbReference type="InterPro" id="IPR046225">
    <property type="entry name" value="DUF6258"/>
</dbReference>
<proteinExistence type="predicted"/>
<dbReference type="EMBL" id="JAVDTR010000009">
    <property type="protein sequence ID" value="MDR6724831.1"/>
    <property type="molecule type" value="Genomic_DNA"/>
</dbReference>
<comment type="caution">
    <text evidence="1">The sequence shown here is derived from an EMBL/GenBank/DDBJ whole genome shotgun (WGS) entry which is preliminary data.</text>
</comment>
<organism evidence="1 2">
    <name type="scientific">Paenibacillus amylolyticus</name>
    <dbReference type="NCBI Taxonomy" id="1451"/>
    <lineage>
        <taxon>Bacteria</taxon>
        <taxon>Bacillati</taxon>
        <taxon>Bacillota</taxon>
        <taxon>Bacilli</taxon>
        <taxon>Bacillales</taxon>
        <taxon>Paenibacillaceae</taxon>
        <taxon>Paenibacillus</taxon>
    </lineage>
</organism>
<accession>A0AAP5H6H3</accession>
<dbReference type="Proteomes" id="UP001254832">
    <property type="component" value="Unassembled WGS sequence"/>
</dbReference>